<dbReference type="GeneID" id="25317614"/>
<accession>A0A0F4YS95</accession>
<evidence type="ECO:0000313" key="2">
    <source>
        <dbReference type="EMBL" id="KKA20706.1"/>
    </source>
</evidence>
<gene>
    <name evidence="2" type="ORF">T310_5269</name>
</gene>
<feature type="non-terminal residue" evidence="2">
    <location>
        <position position="1"/>
    </location>
</feature>
<dbReference type="AlphaFoldDB" id="A0A0F4YS95"/>
<dbReference type="EMBL" id="LASV01000238">
    <property type="protein sequence ID" value="KKA20706.1"/>
    <property type="molecule type" value="Genomic_DNA"/>
</dbReference>
<reference evidence="2 3" key="1">
    <citation type="submission" date="2015-04" db="EMBL/GenBank/DDBJ databases">
        <authorList>
            <person name="Heijne W.H."/>
            <person name="Fedorova N.D."/>
            <person name="Nierman W.C."/>
            <person name="Vollebregt A.W."/>
            <person name="Zhao Z."/>
            <person name="Wu L."/>
            <person name="Kumar M."/>
            <person name="Stam H."/>
            <person name="van den Berg M.A."/>
            <person name="Pel H.J."/>
        </authorList>
    </citation>
    <scope>NUCLEOTIDE SEQUENCE [LARGE SCALE GENOMIC DNA]</scope>
    <source>
        <strain evidence="2 3">CBS 393.64</strain>
    </source>
</reference>
<keyword evidence="3" id="KW-1185">Reference proteome</keyword>
<dbReference type="RefSeq" id="XP_013327318.1">
    <property type="nucleotide sequence ID" value="XM_013471864.1"/>
</dbReference>
<evidence type="ECO:0000313" key="3">
    <source>
        <dbReference type="Proteomes" id="UP000053958"/>
    </source>
</evidence>
<comment type="caution">
    <text evidence="2">The sequence shown here is derived from an EMBL/GenBank/DDBJ whole genome shotgun (WGS) entry which is preliminary data.</text>
</comment>
<sequence>IHEYNCPYLCFFQSSFGPPFGSSFGTPYGIPFPSFVCHFVYHSYTILYTIPRDPQCSFLSRDLEFALLLPCGVIVSSCIAVLDSVISCWLITWSLVSSYQVAHIGCLPSMIRNRVATAISYFY</sequence>
<keyword evidence="1" id="KW-1133">Transmembrane helix</keyword>
<organism evidence="2 3">
    <name type="scientific">Rasamsonia emersonii (strain ATCC 16479 / CBS 393.64 / IMI 116815)</name>
    <dbReference type="NCBI Taxonomy" id="1408163"/>
    <lineage>
        <taxon>Eukaryota</taxon>
        <taxon>Fungi</taxon>
        <taxon>Dikarya</taxon>
        <taxon>Ascomycota</taxon>
        <taxon>Pezizomycotina</taxon>
        <taxon>Eurotiomycetes</taxon>
        <taxon>Eurotiomycetidae</taxon>
        <taxon>Eurotiales</taxon>
        <taxon>Trichocomaceae</taxon>
        <taxon>Rasamsonia</taxon>
    </lineage>
</organism>
<dbReference type="Proteomes" id="UP000053958">
    <property type="component" value="Unassembled WGS sequence"/>
</dbReference>
<feature type="transmembrane region" description="Helical" evidence="1">
    <location>
        <begin position="67"/>
        <end position="91"/>
    </location>
</feature>
<name>A0A0F4YS95_RASE3</name>
<keyword evidence="1" id="KW-0812">Transmembrane</keyword>
<evidence type="ECO:0000256" key="1">
    <source>
        <dbReference type="SAM" id="Phobius"/>
    </source>
</evidence>
<proteinExistence type="predicted"/>
<protein>
    <submittedName>
        <fullName evidence="2">Uncharacterized protein</fullName>
    </submittedName>
</protein>
<keyword evidence="1" id="KW-0472">Membrane</keyword>